<dbReference type="SUPFAM" id="SSF63829">
    <property type="entry name" value="Calcium-dependent phosphotriesterase"/>
    <property type="match status" value="1"/>
</dbReference>
<reference evidence="2 3" key="2">
    <citation type="submission" date="2008-08" db="EMBL/GenBank/DDBJ databases">
        <authorList>
            <person name="Fulton L."/>
            <person name="Clifton S."/>
            <person name="Fulton B."/>
            <person name="Xu J."/>
            <person name="Minx P."/>
            <person name="Pepin K.H."/>
            <person name="Johnson M."/>
            <person name="Thiruvilangam P."/>
            <person name="Bhonagiri V."/>
            <person name="Nash W.E."/>
            <person name="Mardis E.R."/>
            <person name="Wilson R.K."/>
        </authorList>
    </citation>
    <scope>NUCLEOTIDE SEQUENCE [LARGE SCALE GENOMIC DNA]</scope>
    <source>
        <strain evidence="3">DSM 17135 / JCM 12973 / M2</strain>
    </source>
</reference>
<organism evidence="2 3">
    <name type="scientific">Phocaeicola plebeius (strain DSM 17135 / JCM 12973 / CCUG 54634 / M2)</name>
    <name type="common">Bacteroides plebeius</name>
    <dbReference type="NCBI Taxonomy" id="484018"/>
    <lineage>
        <taxon>Bacteria</taxon>
        <taxon>Pseudomonadati</taxon>
        <taxon>Bacteroidota</taxon>
        <taxon>Bacteroidia</taxon>
        <taxon>Bacteroidales</taxon>
        <taxon>Bacteroidaceae</taxon>
        <taxon>Phocaeicola</taxon>
    </lineage>
</organism>
<name>B5CZX3_PHOPM</name>
<dbReference type="InterPro" id="IPR011110">
    <property type="entry name" value="Reg_prop"/>
</dbReference>
<feature type="transmembrane region" description="Helical" evidence="1">
    <location>
        <begin position="6"/>
        <end position="21"/>
    </location>
</feature>
<dbReference type="EMBL" id="ABQC02000020">
    <property type="protein sequence ID" value="EDY95187.1"/>
    <property type="molecule type" value="Genomic_DNA"/>
</dbReference>
<proteinExistence type="predicted"/>
<keyword evidence="1" id="KW-0812">Transmembrane</keyword>
<accession>B5CZX3</accession>
<evidence type="ECO:0000313" key="2">
    <source>
        <dbReference type="EMBL" id="EDY95187.1"/>
    </source>
</evidence>
<feature type="transmembrane region" description="Helical" evidence="1">
    <location>
        <begin position="28"/>
        <end position="44"/>
    </location>
</feature>
<dbReference type="Pfam" id="PF07494">
    <property type="entry name" value="Reg_prop"/>
    <property type="match status" value="2"/>
</dbReference>
<evidence type="ECO:0000313" key="3">
    <source>
        <dbReference type="Proteomes" id="UP000003452"/>
    </source>
</evidence>
<gene>
    <name evidence="2" type="ORF">BACPLE_02293</name>
</gene>
<dbReference type="Proteomes" id="UP000003452">
    <property type="component" value="Unassembled WGS sequence"/>
</dbReference>
<dbReference type="HOGENOM" id="CLU_1552230_0_0_10"/>
<dbReference type="OrthoDB" id="1041291at2"/>
<dbReference type="eggNOG" id="COG3292">
    <property type="taxonomic scope" value="Bacteria"/>
</dbReference>
<keyword evidence="1" id="KW-1133">Transmembrane helix</keyword>
<dbReference type="AlphaFoldDB" id="B5CZX3"/>
<evidence type="ECO:0000256" key="1">
    <source>
        <dbReference type="SAM" id="Phobius"/>
    </source>
</evidence>
<comment type="caution">
    <text evidence="2">The sequence shown here is derived from an EMBL/GenBank/DDBJ whole genome shotgun (WGS) entry which is preliminary data.</text>
</comment>
<sequence>MAVLVFILRIIFLHLYTVYYFNPNMKKFLLLLQVYILFSIYSWGTPLPPIEEINFTPLKNLIQLPTNEVRNLFQDKEGYIWIATYNGLVRYDGYSTQIYHAESEGSEKSIDGFVNIVAEDNQSNLWIGTHNGLYKLNKKHETIEKIHLPNPQVSNVEAVVCTREGAIWAGHQ</sequence>
<dbReference type="Gene3D" id="2.130.10.10">
    <property type="entry name" value="YVTN repeat-like/Quinoprotein amine dehydrogenase"/>
    <property type="match status" value="1"/>
</dbReference>
<reference evidence="2 3" key="1">
    <citation type="submission" date="2008-08" db="EMBL/GenBank/DDBJ databases">
        <title>Draft genome sequence of Bacteroides plebeius (DSM 17135).</title>
        <authorList>
            <person name="Sudarsanam P."/>
            <person name="Ley R."/>
            <person name="Guruge J."/>
            <person name="Turnbaugh P.J."/>
            <person name="Mahowald M."/>
            <person name="Liep D."/>
            <person name="Gordon J."/>
        </authorList>
    </citation>
    <scope>NUCLEOTIDE SEQUENCE [LARGE SCALE GENOMIC DNA]</scope>
    <source>
        <strain evidence="3">DSM 17135 / JCM 12973 / M2</strain>
    </source>
</reference>
<keyword evidence="1" id="KW-0472">Membrane</keyword>
<protein>
    <submittedName>
        <fullName evidence="2">Two component regulator propeller</fullName>
    </submittedName>
</protein>
<dbReference type="InterPro" id="IPR015943">
    <property type="entry name" value="WD40/YVTN_repeat-like_dom_sf"/>
</dbReference>